<sequence length="177" mass="20188">MLKIIGVLRLMVLTVQPHLQVIQQLFDWIKVRQKCWPWQNLAVALLKKVLSVSGCVSSCVVLLKNNISMHGGVRHHVSLKHILHVCLRTYGPSIVEKTGPILSLQEIAPHIIKDAPPRLSCSLTQSACYLSPLLLRTRTRPPEWSMQNRDSSLNTTLRHWMQPHAACSWAHSVRWCR</sequence>
<accession>A0AAV4JZ41</accession>
<name>A0AAV4JZ41_9GAST</name>
<gene>
    <name evidence="1" type="ORF">ElyMa_005280500</name>
</gene>
<dbReference type="Proteomes" id="UP000762676">
    <property type="component" value="Unassembled WGS sequence"/>
</dbReference>
<evidence type="ECO:0000313" key="1">
    <source>
        <dbReference type="EMBL" id="GFS27550.1"/>
    </source>
</evidence>
<dbReference type="AlphaFoldDB" id="A0AAV4JZ41"/>
<evidence type="ECO:0000313" key="2">
    <source>
        <dbReference type="Proteomes" id="UP000762676"/>
    </source>
</evidence>
<keyword evidence="2" id="KW-1185">Reference proteome</keyword>
<comment type="caution">
    <text evidence="1">The sequence shown here is derived from an EMBL/GenBank/DDBJ whole genome shotgun (WGS) entry which is preliminary data.</text>
</comment>
<organism evidence="1 2">
    <name type="scientific">Elysia marginata</name>
    <dbReference type="NCBI Taxonomy" id="1093978"/>
    <lineage>
        <taxon>Eukaryota</taxon>
        <taxon>Metazoa</taxon>
        <taxon>Spiralia</taxon>
        <taxon>Lophotrochozoa</taxon>
        <taxon>Mollusca</taxon>
        <taxon>Gastropoda</taxon>
        <taxon>Heterobranchia</taxon>
        <taxon>Euthyneura</taxon>
        <taxon>Panpulmonata</taxon>
        <taxon>Sacoglossa</taxon>
        <taxon>Placobranchoidea</taxon>
        <taxon>Plakobranchidae</taxon>
        <taxon>Elysia</taxon>
    </lineage>
</organism>
<proteinExistence type="predicted"/>
<protein>
    <submittedName>
        <fullName evidence="1">Uncharacterized protein</fullName>
    </submittedName>
</protein>
<dbReference type="EMBL" id="BMAT01010532">
    <property type="protein sequence ID" value="GFS27550.1"/>
    <property type="molecule type" value="Genomic_DNA"/>
</dbReference>
<reference evidence="1 2" key="1">
    <citation type="journal article" date="2021" name="Elife">
        <title>Chloroplast acquisition without the gene transfer in kleptoplastic sea slugs, Plakobranchus ocellatus.</title>
        <authorList>
            <person name="Maeda T."/>
            <person name="Takahashi S."/>
            <person name="Yoshida T."/>
            <person name="Shimamura S."/>
            <person name="Takaki Y."/>
            <person name="Nagai Y."/>
            <person name="Toyoda A."/>
            <person name="Suzuki Y."/>
            <person name="Arimoto A."/>
            <person name="Ishii H."/>
            <person name="Satoh N."/>
            <person name="Nishiyama T."/>
            <person name="Hasebe M."/>
            <person name="Maruyama T."/>
            <person name="Minagawa J."/>
            <person name="Obokata J."/>
            <person name="Shigenobu S."/>
        </authorList>
    </citation>
    <scope>NUCLEOTIDE SEQUENCE [LARGE SCALE GENOMIC DNA]</scope>
</reference>